<dbReference type="AlphaFoldDB" id="A0A8T0IZN0"/>
<evidence type="ECO:0000313" key="1">
    <source>
        <dbReference type="EMBL" id="KAG0589184.1"/>
    </source>
</evidence>
<keyword evidence="2" id="KW-1185">Reference proteome</keyword>
<dbReference type="EMBL" id="CM026421">
    <property type="protein sequence ID" value="KAG0589184.1"/>
    <property type="molecule type" value="Genomic_DNA"/>
</dbReference>
<organism evidence="1 2">
    <name type="scientific">Ceratodon purpureus</name>
    <name type="common">Fire moss</name>
    <name type="synonym">Dicranum purpureum</name>
    <dbReference type="NCBI Taxonomy" id="3225"/>
    <lineage>
        <taxon>Eukaryota</taxon>
        <taxon>Viridiplantae</taxon>
        <taxon>Streptophyta</taxon>
        <taxon>Embryophyta</taxon>
        <taxon>Bryophyta</taxon>
        <taxon>Bryophytina</taxon>
        <taxon>Bryopsida</taxon>
        <taxon>Dicranidae</taxon>
        <taxon>Pseudoditrichales</taxon>
        <taxon>Ditrichaceae</taxon>
        <taxon>Ceratodon</taxon>
    </lineage>
</organism>
<sequence length="203" mass="22902">VETSEFTLTPANKIHNTHLSPSLLQFACLLARNARRSLLRTRHLQRRGTGPQLPLLRALGPPLLLDVPPRQIELVHDSGSIDGLTDCSPILTHPSIPRGPFPPLTDRCRQFDRPTDRSIARARAPSLHNFVCALSEPGIDLNRKTLRDYENLVMVSKIVAIILSSCKIIDASARSHTTFLWGELRRPYPWWSDAYDRDSCALW</sequence>
<comment type="caution">
    <text evidence="1">The sequence shown here is derived from an EMBL/GenBank/DDBJ whole genome shotgun (WGS) entry which is preliminary data.</text>
</comment>
<feature type="non-terminal residue" evidence="1">
    <location>
        <position position="1"/>
    </location>
</feature>
<gene>
    <name evidence="1" type="ORF">KC19_1G002200</name>
</gene>
<accession>A0A8T0IZN0</accession>
<dbReference type="Proteomes" id="UP000822688">
    <property type="component" value="Chromosome 1"/>
</dbReference>
<proteinExistence type="predicted"/>
<name>A0A8T0IZN0_CERPU</name>
<evidence type="ECO:0000313" key="2">
    <source>
        <dbReference type="Proteomes" id="UP000822688"/>
    </source>
</evidence>
<protein>
    <submittedName>
        <fullName evidence="1">Uncharacterized protein</fullName>
    </submittedName>
</protein>
<reference evidence="1" key="1">
    <citation type="submission" date="2020-06" db="EMBL/GenBank/DDBJ databases">
        <title>WGS assembly of Ceratodon purpureus strain R40.</title>
        <authorList>
            <person name="Carey S.B."/>
            <person name="Jenkins J."/>
            <person name="Shu S."/>
            <person name="Lovell J.T."/>
            <person name="Sreedasyam A."/>
            <person name="Maumus F."/>
            <person name="Tiley G.P."/>
            <person name="Fernandez-Pozo N."/>
            <person name="Barry K."/>
            <person name="Chen C."/>
            <person name="Wang M."/>
            <person name="Lipzen A."/>
            <person name="Daum C."/>
            <person name="Saski C.A."/>
            <person name="Payton A.C."/>
            <person name="Mcbreen J.C."/>
            <person name="Conrad R.E."/>
            <person name="Kollar L.M."/>
            <person name="Olsson S."/>
            <person name="Huttunen S."/>
            <person name="Landis J.B."/>
            <person name="Wickett N.J."/>
            <person name="Johnson M.G."/>
            <person name="Rensing S.A."/>
            <person name="Grimwood J."/>
            <person name="Schmutz J."/>
            <person name="Mcdaniel S.F."/>
        </authorList>
    </citation>
    <scope>NUCLEOTIDE SEQUENCE</scope>
    <source>
        <strain evidence="1">R40</strain>
    </source>
</reference>